<dbReference type="Gene3D" id="3.40.605.10">
    <property type="entry name" value="Aldehyde Dehydrogenase, Chain A, domain 1"/>
    <property type="match status" value="1"/>
</dbReference>
<dbReference type="KEGG" id="smon:AWR27_02860"/>
<dbReference type="GO" id="GO:0005737">
    <property type="term" value="C:cytoplasm"/>
    <property type="evidence" value="ECO:0007669"/>
    <property type="project" value="TreeGrafter"/>
</dbReference>
<dbReference type="InterPro" id="IPR012394">
    <property type="entry name" value="Aldehyde_DH_NAD(P)"/>
</dbReference>
<evidence type="ECO:0000256" key="4">
    <source>
        <dbReference type="PIRNR" id="PIRNR036492"/>
    </source>
</evidence>
<feature type="domain" description="Aldehyde dehydrogenase" evidence="8">
    <location>
        <begin position="6"/>
        <end position="444"/>
    </location>
</feature>
<dbReference type="InterPro" id="IPR016163">
    <property type="entry name" value="Ald_DH_C"/>
</dbReference>
<dbReference type="Proteomes" id="UP000187941">
    <property type="component" value="Chromosome"/>
</dbReference>
<dbReference type="Gene3D" id="3.40.309.10">
    <property type="entry name" value="Aldehyde Dehydrogenase, Chain A, domain 2"/>
    <property type="match status" value="1"/>
</dbReference>
<dbReference type="PANTHER" id="PTHR43570">
    <property type="entry name" value="ALDEHYDE DEHYDROGENASE"/>
    <property type="match status" value="1"/>
</dbReference>
<protein>
    <recommendedName>
        <fullName evidence="4">Aldehyde dehydrogenase</fullName>
    </recommendedName>
</protein>
<dbReference type="Pfam" id="PF00171">
    <property type="entry name" value="Aldedh"/>
    <property type="match status" value="1"/>
</dbReference>
<dbReference type="GO" id="GO:0006081">
    <property type="term" value="P:aldehyde metabolic process"/>
    <property type="evidence" value="ECO:0007669"/>
    <property type="project" value="InterPro"/>
</dbReference>
<dbReference type="PROSITE" id="PS00687">
    <property type="entry name" value="ALDEHYDE_DEHYDR_GLU"/>
    <property type="match status" value="1"/>
</dbReference>
<evidence type="ECO:0000256" key="5">
    <source>
        <dbReference type="PIRSR" id="PIRSR036492-1"/>
    </source>
</evidence>
<evidence type="ECO:0000256" key="7">
    <source>
        <dbReference type="RuleBase" id="RU003345"/>
    </source>
</evidence>
<reference evidence="9 10" key="1">
    <citation type="submission" date="2016-01" db="EMBL/GenBank/DDBJ databases">
        <authorList>
            <person name="Oliw E.H."/>
        </authorList>
    </citation>
    <scope>NUCLEOTIDE SEQUENCE [LARGE SCALE GENOMIC DNA]</scope>
    <source>
        <strain evidence="9 10">DY10</strain>
    </source>
</reference>
<dbReference type="RefSeq" id="WP_077129809.1">
    <property type="nucleotide sequence ID" value="NZ_CP014263.1"/>
</dbReference>
<keyword evidence="3" id="KW-0520">NAD</keyword>
<keyword evidence="2 4" id="KW-0560">Oxidoreductase</keyword>
<evidence type="ECO:0000259" key="8">
    <source>
        <dbReference type="Pfam" id="PF00171"/>
    </source>
</evidence>
<dbReference type="PANTHER" id="PTHR43570:SF20">
    <property type="entry name" value="ALDEHYDE DEHYDROGENASE ALDX-RELATED"/>
    <property type="match status" value="1"/>
</dbReference>
<organism evidence="9 10">
    <name type="scientific">Spirosoma montaniterrae</name>
    <dbReference type="NCBI Taxonomy" id="1178516"/>
    <lineage>
        <taxon>Bacteria</taxon>
        <taxon>Pseudomonadati</taxon>
        <taxon>Bacteroidota</taxon>
        <taxon>Cytophagia</taxon>
        <taxon>Cytophagales</taxon>
        <taxon>Cytophagaceae</taxon>
        <taxon>Spirosoma</taxon>
    </lineage>
</organism>
<evidence type="ECO:0000313" key="9">
    <source>
        <dbReference type="EMBL" id="AQG78367.1"/>
    </source>
</evidence>
<evidence type="ECO:0000313" key="10">
    <source>
        <dbReference type="Proteomes" id="UP000187941"/>
    </source>
</evidence>
<comment type="similarity">
    <text evidence="1 4 7">Belongs to the aldehyde dehydrogenase family.</text>
</comment>
<dbReference type="AlphaFoldDB" id="A0A1P9WSM7"/>
<sequence>MITALPQTTPRDAIQAAFDAQRKHAPQMALTTAEQRIERIKRIQSWITTHETDIQRVMYDDFRKPSAEVMLGELMAVHAEIKHIIKNLRQWMLPQRLPTPLSLVGTKSHIRHEPKGNVLIIAPWNYPFSLMIKPLVSAIAAGNVVILKPSEMTPHTANLVREMIAELFPANEVTVFEGDAAVSTALLELPFNHIFFTGSPAVGRIVMAAAAKHLTSVTLELGGKSPAIVDETANIKETAGRLAWGKCINNGQTCIAPDYLLVHRSVKEPLIQAMRETLTAMYSPDGKPIEQSDSYARIVNSKHFERVKGLLDDAVQQGATVAFGGNTNEADNFMEPTLLENVTDEMRVMQEEIFGPVLPVLTYENLDDALRTVNSREKPLALYIHSRSRQNTQYILDRTSAGDTVINDTLLQFGNVELPFGGVNNSGLGKSNGFFSFQEFSNQRGVMQREFGTMKFIYPPYTDKVKKLIGFFVKWL</sequence>
<dbReference type="SUPFAM" id="SSF53720">
    <property type="entry name" value="ALDH-like"/>
    <property type="match status" value="1"/>
</dbReference>
<dbReference type="InterPro" id="IPR016162">
    <property type="entry name" value="Ald_DH_N"/>
</dbReference>
<keyword evidence="10" id="KW-1185">Reference proteome</keyword>
<dbReference type="OrthoDB" id="9762913at2"/>
<evidence type="ECO:0000256" key="3">
    <source>
        <dbReference type="ARBA" id="ARBA00023027"/>
    </source>
</evidence>
<dbReference type="CDD" id="cd07134">
    <property type="entry name" value="ALDH_AlkH-like"/>
    <property type="match status" value="1"/>
</dbReference>
<feature type="active site" evidence="5">
    <location>
        <position position="254"/>
    </location>
</feature>
<evidence type="ECO:0000256" key="2">
    <source>
        <dbReference type="ARBA" id="ARBA00023002"/>
    </source>
</evidence>
<proteinExistence type="inferred from homology"/>
<name>A0A1P9WSM7_9BACT</name>
<gene>
    <name evidence="9" type="ORF">AWR27_02860</name>
</gene>
<feature type="active site" evidence="5 6">
    <location>
        <position position="220"/>
    </location>
</feature>
<dbReference type="EMBL" id="CP014263">
    <property type="protein sequence ID" value="AQG78367.1"/>
    <property type="molecule type" value="Genomic_DNA"/>
</dbReference>
<dbReference type="InterPro" id="IPR029510">
    <property type="entry name" value="Ald_DH_CS_GLU"/>
</dbReference>
<dbReference type="GO" id="GO:0004029">
    <property type="term" value="F:aldehyde dehydrogenase (NAD+) activity"/>
    <property type="evidence" value="ECO:0007669"/>
    <property type="project" value="TreeGrafter"/>
</dbReference>
<dbReference type="FunFam" id="3.40.605.10:FF:000004">
    <property type="entry name" value="Aldehyde dehydrogenase"/>
    <property type="match status" value="1"/>
</dbReference>
<dbReference type="InterPro" id="IPR016161">
    <property type="entry name" value="Ald_DH/histidinol_DH"/>
</dbReference>
<dbReference type="FunFam" id="3.40.309.10:FF:000025">
    <property type="entry name" value="Aldehyde dehydrogenase"/>
    <property type="match status" value="1"/>
</dbReference>
<accession>A0A1P9WSM7</accession>
<dbReference type="PIRSF" id="PIRSF036492">
    <property type="entry name" value="ALDH"/>
    <property type="match status" value="1"/>
</dbReference>
<dbReference type="InterPro" id="IPR015590">
    <property type="entry name" value="Aldehyde_DH_dom"/>
</dbReference>
<evidence type="ECO:0000256" key="1">
    <source>
        <dbReference type="ARBA" id="ARBA00009986"/>
    </source>
</evidence>
<dbReference type="STRING" id="1178516.AWR27_02860"/>
<evidence type="ECO:0000256" key="6">
    <source>
        <dbReference type="PROSITE-ProRule" id="PRU10007"/>
    </source>
</evidence>